<evidence type="ECO:0000313" key="2">
    <source>
        <dbReference type="EMBL" id="AES62190.1"/>
    </source>
</evidence>
<protein>
    <submittedName>
        <fullName evidence="2 3">Uncharacterized protein</fullName>
    </submittedName>
</protein>
<reference evidence="2 4" key="2">
    <citation type="journal article" date="2014" name="BMC Genomics">
        <title>An improved genome release (version Mt4.0) for the model legume Medicago truncatula.</title>
        <authorList>
            <person name="Tang H."/>
            <person name="Krishnakumar V."/>
            <person name="Bidwell S."/>
            <person name="Rosen B."/>
            <person name="Chan A."/>
            <person name="Zhou S."/>
            <person name="Gentzbittel L."/>
            <person name="Childs K.L."/>
            <person name="Yandell M."/>
            <person name="Gundlach H."/>
            <person name="Mayer K.F."/>
            <person name="Schwartz D.C."/>
            <person name="Town C.D."/>
        </authorList>
    </citation>
    <scope>GENOME REANNOTATION</scope>
    <source>
        <strain evidence="3 4">cv. Jemalong A17</strain>
    </source>
</reference>
<dbReference type="HOGENOM" id="CLU_2674766_0_0_1"/>
<reference evidence="2 4" key="1">
    <citation type="journal article" date="2011" name="Nature">
        <title>The Medicago genome provides insight into the evolution of rhizobial symbioses.</title>
        <authorList>
            <person name="Young N.D."/>
            <person name="Debelle F."/>
            <person name="Oldroyd G.E."/>
            <person name="Geurts R."/>
            <person name="Cannon S.B."/>
            <person name="Udvardi M.K."/>
            <person name="Benedito V.A."/>
            <person name="Mayer K.F."/>
            <person name="Gouzy J."/>
            <person name="Schoof H."/>
            <person name="Van de Peer Y."/>
            <person name="Proost S."/>
            <person name="Cook D.R."/>
            <person name="Meyers B.C."/>
            <person name="Spannagl M."/>
            <person name="Cheung F."/>
            <person name="De Mita S."/>
            <person name="Krishnakumar V."/>
            <person name="Gundlach H."/>
            <person name="Zhou S."/>
            <person name="Mudge J."/>
            <person name="Bharti A.K."/>
            <person name="Murray J.D."/>
            <person name="Naoumkina M.A."/>
            <person name="Rosen B."/>
            <person name="Silverstein K.A."/>
            <person name="Tang H."/>
            <person name="Rombauts S."/>
            <person name="Zhao P.X."/>
            <person name="Zhou P."/>
            <person name="Barbe V."/>
            <person name="Bardou P."/>
            <person name="Bechner M."/>
            <person name="Bellec A."/>
            <person name="Berger A."/>
            <person name="Berges H."/>
            <person name="Bidwell S."/>
            <person name="Bisseling T."/>
            <person name="Choisne N."/>
            <person name="Couloux A."/>
            <person name="Denny R."/>
            <person name="Deshpande S."/>
            <person name="Dai X."/>
            <person name="Doyle J.J."/>
            <person name="Dudez A.M."/>
            <person name="Farmer A.D."/>
            <person name="Fouteau S."/>
            <person name="Franken C."/>
            <person name="Gibelin C."/>
            <person name="Gish J."/>
            <person name="Goldstein S."/>
            <person name="Gonzalez A.J."/>
            <person name="Green P.J."/>
            <person name="Hallab A."/>
            <person name="Hartog M."/>
            <person name="Hua A."/>
            <person name="Humphray S.J."/>
            <person name="Jeong D.H."/>
            <person name="Jing Y."/>
            <person name="Jocker A."/>
            <person name="Kenton S.M."/>
            <person name="Kim D.J."/>
            <person name="Klee K."/>
            <person name="Lai H."/>
            <person name="Lang C."/>
            <person name="Lin S."/>
            <person name="Macmil S.L."/>
            <person name="Magdelenat G."/>
            <person name="Matthews L."/>
            <person name="McCorrison J."/>
            <person name="Monaghan E.L."/>
            <person name="Mun J.H."/>
            <person name="Najar F.Z."/>
            <person name="Nicholson C."/>
            <person name="Noirot C."/>
            <person name="O'Bleness M."/>
            <person name="Paule C.R."/>
            <person name="Poulain J."/>
            <person name="Prion F."/>
            <person name="Qin B."/>
            <person name="Qu C."/>
            <person name="Retzel E.F."/>
            <person name="Riddle C."/>
            <person name="Sallet E."/>
            <person name="Samain S."/>
            <person name="Samson N."/>
            <person name="Sanders I."/>
            <person name="Saurat O."/>
            <person name="Scarpelli C."/>
            <person name="Schiex T."/>
            <person name="Segurens B."/>
            <person name="Severin A.J."/>
            <person name="Sherrier D.J."/>
            <person name="Shi R."/>
            <person name="Sims S."/>
            <person name="Singer S.R."/>
            <person name="Sinharoy S."/>
            <person name="Sterck L."/>
            <person name="Viollet A."/>
            <person name="Wang B.B."/>
            <person name="Wang K."/>
            <person name="Wang M."/>
            <person name="Wang X."/>
            <person name="Warfsmann J."/>
            <person name="Weissenbach J."/>
            <person name="White D.D."/>
            <person name="White J.D."/>
            <person name="Wiley G.B."/>
            <person name="Wincker P."/>
            <person name="Xing Y."/>
            <person name="Yang L."/>
            <person name="Yao Z."/>
            <person name="Ying F."/>
            <person name="Zhai J."/>
            <person name="Zhou L."/>
            <person name="Zuber A."/>
            <person name="Denarie J."/>
            <person name="Dixon R.A."/>
            <person name="May G.D."/>
            <person name="Schwartz D.C."/>
            <person name="Rogers J."/>
            <person name="Quetier F."/>
            <person name="Town C.D."/>
            <person name="Roe B.A."/>
        </authorList>
    </citation>
    <scope>NUCLEOTIDE SEQUENCE [LARGE SCALE GENOMIC DNA]</scope>
    <source>
        <strain evidence="2">A17</strain>
        <strain evidence="3 4">cv. Jemalong A17</strain>
    </source>
</reference>
<evidence type="ECO:0000313" key="4">
    <source>
        <dbReference type="Proteomes" id="UP000002051"/>
    </source>
</evidence>
<reference evidence="3" key="3">
    <citation type="submission" date="2015-04" db="UniProtKB">
        <authorList>
            <consortium name="EnsemblPlants"/>
        </authorList>
    </citation>
    <scope>IDENTIFICATION</scope>
    <source>
        <strain evidence="3">cv. Jemalong A17</strain>
    </source>
</reference>
<dbReference type="PaxDb" id="3880-AES62190"/>
<evidence type="ECO:0000256" key="1">
    <source>
        <dbReference type="SAM" id="MobiDB-lite"/>
    </source>
</evidence>
<organism evidence="2 4">
    <name type="scientific">Medicago truncatula</name>
    <name type="common">Barrel medic</name>
    <name type="synonym">Medicago tribuloides</name>
    <dbReference type="NCBI Taxonomy" id="3880"/>
    <lineage>
        <taxon>Eukaryota</taxon>
        <taxon>Viridiplantae</taxon>
        <taxon>Streptophyta</taxon>
        <taxon>Embryophyta</taxon>
        <taxon>Tracheophyta</taxon>
        <taxon>Spermatophyta</taxon>
        <taxon>Magnoliopsida</taxon>
        <taxon>eudicotyledons</taxon>
        <taxon>Gunneridae</taxon>
        <taxon>Pentapetalae</taxon>
        <taxon>rosids</taxon>
        <taxon>fabids</taxon>
        <taxon>Fabales</taxon>
        <taxon>Fabaceae</taxon>
        <taxon>Papilionoideae</taxon>
        <taxon>50 kb inversion clade</taxon>
        <taxon>NPAAA clade</taxon>
        <taxon>Hologalegina</taxon>
        <taxon>IRL clade</taxon>
        <taxon>Trifolieae</taxon>
        <taxon>Medicago</taxon>
    </lineage>
</organism>
<feature type="compositionally biased region" description="Polar residues" evidence="1">
    <location>
        <begin position="26"/>
        <end position="43"/>
    </location>
</feature>
<dbReference type="EMBL" id="CM001217">
    <property type="protein sequence ID" value="AES62190.1"/>
    <property type="molecule type" value="Genomic_DNA"/>
</dbReference>
<feature type="region of interest" description="Disordered" evidence="1">
    <location>
        <begin position="17"/>
        <end position="43"/>
    </location>
</feature>
<gene>
    <name evidence="2" type="ordered locus">MTR_1g095470</name>
</gene>
<name>G7I3C7_MEDTR</name>
<evidence type="ECO:0000313" key="3">
    <source>
        <dbReference type="EnsemblPlants" id="AES62190"/>
    </source>
</evidence>
<dbReference type="AlphaFoldDB" id="G7I3C7"/>
<dbReference type="EnsemblPlants" id="AES62190">
    <property type="protein sequence ID" value="AES62190"/>
    <property type="gene ID" value="MTR_1g095470"/>
</dbReference>
<keyword evidence="4" id="KW-1185">Reference proteome</keyword>
<accession>G7I3C7</accession>
<proteinExistence type="predicted"/>
<sequence length="75" mass="8710">MNLSIKSFGFLSISQETGFPNRRRSPATTIPNVTPESSKFTPPHQSVDFRWKDYCDTISHIWLLCLHWSSIKIQE</sequence>
<dbReference type="Proteomes" id="UP000002051">
    <property type="component" value="Unassembled WGS sequence"/>
</dbReference>